<organism evidence="6">
    <name type="scientific">Providencia stuartii</name>
    <dbReference type="NCBI Taxonomy" id="588"/>
    <lineage>
        <taxon>Bacteria</taxon>
        <taxon>Pseudomonadati</taxon>
        <taxon>Pseudomonadota</taxon>
        <taxon>Gammaproteobacteria</taxon>
        <taxon>Enterobacterales</taxon>
        <taxon>Morganellaceae</taxon>
        <taxon>Providencia</taxon>
    </lineage>
</organism>
<feature type="domain" description="ABC transporter" evidence="5">
    <location>
        <begin position="3"/>
        <end position="245"/>
    </location>
</feature>
<sequence length="280" mass="30903">MVVNLQQLVFIPSNTEFSPLGPVDIQLSAGQWLAVFGGNGSGKSTLAQLLCGWFPELLTGKLDGVAEVLSQPISNNHLAALSSQRQLVQQAPQLQLSGCGFSVEQEIAFGPENLGLPEEQIRQRVYDAMRLTHSERLRDRHPNSLSGGEAQRVVIACALAMQPKLLLLDEAFSRLTPKATQTMLLNLKQYSQQTGCSVILFERNLLPAISFCEQLMLLAHGKVIASHDKTRVFTAAQPTINMPDAWRVLGHLMKQNHWQAALPTDDNALLNAFKDYHDSR</sequence>
<dbReference type="PROSITE" id="PS50893">
    <property type="entry name" value="ABC_TRANSPORTER_2"/>
    <property type="match status" value="1"/>
</dbReference>
<proteinExistence type="inferred from homology"/>
<comment type="similarity">
    <text evidence="1">Belongs to the ABC transporter superfamily.</text>
</comment>
<dbReference type="SMART" id="SM00382">
    <property type="entry name" value="AAA"/>
    <property type="match status" value="1"/>
</dbReference>
<dbReference type="GO" id="GO:0043190">
    <property type="term" value="C:ATP-binding cassette (ABC) transporter complex"/>
    <property type="evidence" value="ECO:0007669"/>
    <property type="project" value="TreeGrafter"/>
</dbReference>
<dbReference type="PANTHER" id="PTHR43553">
    <property type="entry name" value="HEAVY METAL TRANSPORTER"/>
    <property type="match status" value="1"/>
</dbReference>
<dbReference type="InterPro" id="IPR015856">
    <property type="entry name" value="ABC_transpr_CbiO/EcfA_su"/>
</dbReference>
<evidence type="ECO:0000256" key="2">
    <source>
        <dbReference type="ARBA" id="ARBA00022448"/>
    </source>
</evidence>
<dbReference type="InterPro" id="IPR027417">
    <property type="entry name" value="P-loop_NTPase"/>
</dbReference>
<dbReference type="InterPro" id="IPR017871">
    <property type="entry name" value="ABC_transporter-like_CS"/>
</dbReference>
<comment type="caution">
    <text evidence="6">The sequence shown here is derived from an EMBL/GenBank/DDBJ whole genome shotgun (WGS) entry which is preliminary data.</text>
</comment>
<dbReference type="Pfam" id="PF00005">
    <property type="entry name" value="ABC_tran"/>
    <property type="match status" value="1"/>
</dbReference>
<dbReference type="RefSeq" id="WP_250000417.1">
    <property type="nucleotide sequence ID" value="NZ_CP095443.1"/>
</dbReference>
<dbReference type="InterPro" id="IPR003439">
    <property type="entry name" value="ABC_transporter-like_ATP-bd"/>
</dbReference>
<dbReference type="Gene3D" id="3.40.50.300">
    <property type="entry name" value="P-loop containing nucleotide triphosphate hydrolases"/>
    <property type="match status" value="1"/>
</dbReference>
<dbReference type="InterPro" id="IPR003593">
    <property type="entry name" value="AAA+_ATPase"/>
</dbReference>
<keyword evidence="4 6" id="KW-0067">ATP-binding</keyword>
<dbReference type="CDD" id="cd03225">
    <property type="entry name" value="ABC_cobalt_CbiO_domain1"/>
    <property type="match status" value="1"/>
</dbReference>
<dbReference type="GO" id="GO:0042626">
    <property type="term" value="F:ATPase-coupled transmembrane transporter activity"/>
    <property type="evidence" value="ECO:0007669"/>
    <property type="project" value="TreeGrafter"/>
</dbReference>
<dbReference type="AlphaFoldDB" id="A0AAI9HWM4"/>
<keyword evidence="2" id="KW-0813">Transport</keyword>
<evidence type="ECO:0000313" key="6">
    <source>
        <dbReference type="EMBL" id="EMP9431032.1"/>
    </source>
</evidence>
<dbReference type="InterPro" id="IPR050095">
    <property type="entry name" value="ECF_ABC_transporter_ATP-bd"/>
</dbReference>
<dbReference type="EMBL" id="AAZDVE040000001">
    <property type="protein sequence ID" value="EMP9431032.1"/>
    <property type="molecule type" value="Genomic_DNA"/>
</dbReference>
<gene>
    <name evidence="6" type="ORF">JRA39_000017</name>
</gene>
<protein>
    <submittedName>
        <fullName evidence="6">Energy-coupling factor ABC transporter ATP-binding protein</fullName>
    </submittedName>
</protein>
<evidence type="ECO:0000259" key="5">
    <source>
        <dbReference type="PROSITE" id="PS50893"/>
    </source>
</evidence>
<evidence type="ECO:0000256" key="4">
    <source>
        <dbReference type="ARBA" id="ARBA00022840"/>
    </source>
</evidence>
<reference evidence="6" key="1">
    <citation type="submission" date="2024-02" db="EMBL/GenBank/DDBJ databases">
        <authorList>
            <consortium name="Clinical and Environmental Microbiology Branch: Whole genome sequencing antimicrobial resistance pathogens in the healthcare setting"/>
        </authorList>
    </citation>
    <scope>NUCLEOTIDE SEQUENCE</scope>
    <source>
        <strain evidence="6">2020GO-00142</strain>
    </source>
</reference>
<evidence type="ECO:0000256" key="1">
    <source>
        <dbReference type="ARBA" id="ARBA00005417"/>
    </source>
</evidence>
<evidence type="ECO:0000256" key="3">
    <source>
        <dbReference type="ARBA" id="ARBA00022741"/>
    </source>
</evidence>
<dbReference type="PROSITE" id="PS00211">
    <property type="entry name" value="ABC_TRANSPORTER_1"/>
    <property type="match status" value="1"/>
</dbReference>
<dbReference type="PANTHER" id="PTHR43553:SF24">
    <property type="entry name" value="ENERGY-COUPLING FACTOR TRANSPORTER ATP-BINDING PROTEIN ECFA1"/>
    <property type="match status" value="1"/>
</dbReference>
<name>A0AAI9HWM4_PROST</name>
<accession>A0AAI9HWM4</accession>
<dbReference type="GO" id="GO:0016887">
    <property type="term" value="F:ATP hydrolysis activity"/>
    <property type="evidence" value="ECO:0007669"/>
    <property type="project" value="InterPro"/>
</dbReference>
<dbReference type="SUPFAM" id="SSF52540">
    <property type="entry name" value="P-loop containing nucleoside triphosphate hydrolases"/>
    <property type="match status" value="1"/>
</dbReference>
<keyword evidence="3" id="KW-0547">Nucleotide-binding</keyword>
<dbReference type="GO" id="GO:0005524">
    <property type="term" value="F:ATP binding"/>
    <property type="evidence" value="ECO:0007669"/>
    <property type="project" value="UniProtKB-KW"/>
</dbReference>